<evidence type="ECO:0000313" key="1">
    <source>
        <dbReference type="EMBL" id="MDX6807424.1"/>
    </source>
</evidence>
<name>A0ABU4RRF2_9HYPH</name>
<gene>
    <name evidence="1" type="ORF">SCD90_15240</name>
</gene>
<sequence>MNVEIVHRSFVHMDGGKTVELQEHLVQQPNSTARHWTSCSAFLPSPDPDAYAGELRAAISKAHVEAVPAAAGVWLRGPHYQLSSALETMGFNWSGA</sequence>
<dbReference type="EMBL" id="JAXAFJ010000012">
    <property type="protein sequence ID" value="MDX6807424.1"/>
    <property type="molecule type" value="Genomic_DNA"/>
</dbReference>
<keyword evidence="2" id="KW-1185">Reference proteome</keyword>
<protein>
    <submittedName>
        <fullName evidence="1">Uncharacterized protein</fullName>
    </submittedName>
</protein>
<accession>A0ABU4RRF2</accession>
<evidence type="ECO:0000313" key="2">
    <source>
        <dbReference type="Proteomes" id="UP001274321"/>
    </source>
</evidence>
<organism evidence="1 2">
    <name type="scientific">Terrihabitans rhizophilus</name>
    <dbReference type="NCBI Taxonomy" id="3092662"/>
    <lineage>
        <taxon>Bacteria</taxon>
        <taxon>Pseudomonadati</taxon>
        <taxon>Pseudomonadota</taxon>
        <taxon>Alphaproteobacteria</taxon>
        <taxon>Hyphomicrobiales</taxon>
        <taxon>Terrihabitans</taxon>
    </lineage>
</organism>
<dbReference type="Proteomes" id="UP001274321">
    <property type="component" value="Unassembled WGS sequence"/>
</dbReference>
<comment type="caution">
    <text evidence="1">The sequence shown here is derived from an EMBL/GenBank/DDBJ whole genome shotgun (WGS) entry which is preliminary data.</text>
</comment>
<dbReference type="RefSeq" id="WP_319845558.1">
    <property type="nucleotide sequence ID" value="NZ_JAXAFJ010000012.1"/>
</dbReference>
<reference evidence="1 2" key="1">
    <citation type="submission" date="2023-11" db="EMBL/GenBank/DDBJ databases">
        <authorList>
            <person name="Bao R."/>
        </authorList>
    </citation>
    <scope>NUCLEOTIDE SEQUENCE [LARGE SCALE GENOMIC DNA]</scope>
    <source>
        <strain evidence="1 2">PJ23</strain>
    </source>
</reference>
<proteinExistence type="predicted"/>